<name>A0A4U0WRC1_9PEZI</name>
<dbReference type="Pfam" id="PF04082">
    <property type="entry name" value="Fungal_trans"/>
    <property type="match status" value="1"/>
</dbReference>
<dbReference type="PANTHER" id="PTHR47425:SF2">
    <property type="entry name" value="FARB-RELATED"/>
    <property type="match status" value="1"/>
</dbReference>
<dbReference type="GO" id="GO:0003677">
    <property type="term" value="F:DNA binding"/>
    <property type="evidence" value="ECO:0007669"/>
    <property type="project" value="InterPro"/>
</dbReference>
<dbReference type="CDD" id="cd12148">
    <property type="entry name" value="fungal_TF_MHR"/>
    <property type="match status" value="1"/>
</dbReference>
<dbReference type="GO" id="GO:0006351">
    <property type="term" value="P:DNA-templated transcription"/>
    <property type="evidence" value="ECO:0007669"/>
    <property type="project" value="InterPro"/>
</dbReference>
<dbReference type="AlphaFoldDB" id="A0A4U0WRC1"/>
<accession>A0A4U0WRC1</accession>
<evidence type="ECO:0000313" key="4">
    <source>
        <dbReference type="Proteomes" id="UP000308768"/>
    </source>
</evidence>
<dbReference type="InterPro" id="IPR007219">
    <property type="entry name" value="XnlR_reg_dom"/>
</dbReference>
<proteinExistence type="predicted"/>
<gene>
    <name evidence="3" type="ORF">B0A49_11877</name>
</gene>
<keyword evidence="4" id="KW-1185">Reference proteome</keyword>
<dbReference type="OrthoDB" id="4451586at2759"/>
<dbReference type="PANTHER" id="PTHR47425">
    <property type="entry name" value="FARB-RELATED"/>
    <property type="match status" value="1"/>
</dbReference>
<keyword evidence="1" id="KW-0539">Nucleus</keyword>
<dbReference type="InterPro" id="IPR052761">
    <property type="entry name" value="Fungal_Detox/Toxin_TFs"/>
</dbReference>
<comment type="caution">
    <text evidence="3">The sequence shown here is derived from an EMBL/GenBank/DDBJ whole genome shotgun (WGS) entry which is preliminary data.</text>
</comment>
<protein>
    <recommendedName>
        <fullName evidence="2">Xylanolytic transcriptional activator regulatory domain-containing protein</fullName>
    </recommendedName>
</protein>
<organism evidence="3 4">
    <name type="scientific">Cryomyces minteri</name>
    <dbReference type="NCBI Taxonomy" id="331657"/>
    <lineage>
        <taxon>Eukaryota</taxon>
        <taxon>Fungi</taxon>
        <taxon>Dikarya</taxon>
        <taxon>Ascomycota</taxon>
        <taxon>Pezizomycotina</taxon>
        <taxon>Dothideomycetes</taxon>
        <taxon>Dothideomycetes incertae sedis</taxon>
        <taxon>Cryomyces</taxon>
    </lineage>
</organism>
<dbReference type="SMART" id="SM00906">
    <property type="entry name" value="Fungal_trans"/>
    <property type="match status" value="1"/>
</dbReference>
<dbReference type="GO" id="GO:0008270">
    <property type="term" value="F:zinc ion binding"/>
    <property type="evidence" value="ECO:0007669"/>
    <property type="project" value="InterPro"/>
</dbReference>
<evidence type="ECO:0000256" key="1">
    <source>
        <dbReference type="ARBA" id="ARBA00023242"/>
    </source>
</evidence>
<reference evidence="3 4" key="1">
    <citation type="submission" date="2017-03" db="EMBL/GenBank/DDBJ databases">
        <title>Genomes of endolithic fungi from Antarctica.</title>
        <authorList>
            <person name="Coleine C."/>
            <person name="Masonjones S."/>
            <person name="Stajich J.E."/>
        </authorList>
    </citation>
    <scope>NUCLEOTIDE SEQUENCE [LARGE SCALE GENOMIC DNA]</scope>
    <source>
        <strain evidence="3 4">CCFEE 5187</strain>
    </source>
</reference>
<evidence type="ECO:0000259" key="2">
    <source>
        <dbReference type="SMART" id="SM00906"/>
    </source>
</evidence>
<evidence type="ECO:0000313" key="3">
    <source>
        <dbReference type="EMBL" id="TKA64215.1"/>
    </source>
</evidence>
<feature type="domain" description="Xylanolytic transcriptional activator regulatory" evidence="2">
    <location>
        <begin position="93"/>
        <end position="165"/>
    </location>
</feature>
<dbReference type="Proteomes" id="UP000308768">
    <property type="component" value="Unassembled WGS sequence"/>
</dbReference>
<dbReference type="EMBL" id="NAJN01001298">
    <property type="protein sequence ID" value="TKA64215.1"/>
    <property type="molecule type" value="Genomic_DNA"/>
</dbReference>
<sequence>MPVLDLQDFLEAVEGNGNVVSLLLFQCVMFAGTAFVDLRHLENEGYATRRQARKSFFQKLLYDFDFEVDRVSLTQSLLLMTYWYETPDDQKDDHHWMGVAVSLSHTIGLHRNPENSKMDVKRRSLWKRIWWSMFVRDRLIALEMRRPTRIKCEDYDVPMLTLEDFHISPLPDHISCIPVDCVLLRDEEKQRQLAIMCIEKAKLCLCIGHVLSTQYSVLSNNQGALGGEGPMEMTMMLLPRKLIPETCTVITANEELQRWEELLPEEAQYRVPSRQDIVKGNGAVVLHSALLRMVYFATLSALHRPQVLPSAAWPVRNVASDLLDISRRNVGRAANEITNIAQDLLTLDLVHYLPATGVTVLLPAIIIHLLDIKAPDEETRRASLHGFCQCMQVMAKLRDIYAAVDYATAFLEATIRKANISMPQPNATRQELVTTAAVLVDTGRHMGFAPSGPGPRTLPPPPEGIGELSVMLGDDVAQDLETFQVSTPPESKHQGSEHIRGVAVRDAEHDLDSLTNIDVNGETFNFDDSTFMAMQGQYVGLALEIDWMKEM</sequence>
<dbReference type="STRING" id="331657.A0A4U0WRC1"/>